<gene>
    <name evidence="1" type="ORF">FA95DRAFT_1603982</name>
</gene>
<organism evidence="1 2">
    <name type="scientific">Auriscalpium vulgare</name>
    <dbReference type="NCBI Taxonomy" id="40419"/>
    <lineage>
        <taxon>Eukaryota</taxon>
        <taxon>Fungi</taxon>
        <taxon>Dikarya</taxon>
        <taxon>Basidiomycota</taxon>
        <taxon>Agaricomycotina</taxon>
        <taxon>Agaricomycetes</taxon>
        <taxon>Russulales</taxon>
        <taxon>Auriscalpiaceae</taxon>
        <taxon>Auriscalpium</taxon>
    </lineage>
</organism>
<reference evidence="1" key="2">
    <citation type="journal article" date="2022" name="New Phytol.">
        <title>Evolutionary transition to the ectomycorrhizal habit in the genomes of a hyperdiverse lineage of mushroom-forming fungi.</title>
        <authorList>
            <person name="Looney B."/>
            <person name="Miyauchi S."/>
            <person name="Morin E."/>
            <person name="Drula E."/>
            <person name="Courty P.E."/>
            <person name="Kohler A."/>
            <person name="Kuo A."/>
            <person name="LaButti K."/>
            <person name="Pangilinan J."/>
            <person name="Lipzen A."/>
            <person name="Riley R."/>
            <person name="Andreopoulos W."/>
            <person name="He G."/>
            <person name="Johnson J."/>
            <person name="Nolan M."/>
            <person name="Tritt A."/>
            <person name="Barry K.W."/>
            <person name="Grigoriev I.V."/>
            <person name="Nagy L.G."/>
            <person name="Hibbett D."/>
            <person name="Henrissat B."/>
            <person name="Matheny P.B."/>
            <person name="Labbe J."/>
            <person name="Martin F.M."/>
        </authorList>
    </citation>
    <scope>NUCLEOTIDE SEQUENCE</scope>
    <source>
        <strain evidence="1">FP105234-sp</strain>
    </source>
</reference>
<reference evidence="1" key="1">
    <citation type="submission" date="2021-02" db="EMBL/GenBank/DDBJ databases">
        <authorList>
            <consortium name="DOE Joint Genome Institute"/>
            <person name="Ahrendt S."/>
            <person name="Looney B.P."/>
            <person name="Miyauchi S."/>
            <person name="Morin E."/>
            <person name="Drula E."/>
            <person name="Courty P.E."/>
            <person name="Chicoki N."/>
            <person name="Fauchery L."/>
            <person name="Kohler A."/>
            <person name="Kuo A."/>
            <person name="Labutti K."/>
            <person name="Pangilinan J."/>
            <person name="Lipzen A."/>
            <person name="Riley R."/>
            <person name="Andreopoulos W."/>
            <person name="He G."/>
            <person name="Johnson J."/>
            <person name="Barry K.W."/>
            <person name="Grigoriev I.V."/>
            <person name="Nagy L."/>
            <person name="Hibbett D."/>
            <person name="Henrissat B."/>
            <person name="Matheny P.B."/>
            <person name="Labbe J."/>
            <person name="Martin F."/>
        </authorList>
    </citation>
    <scope>NUCLEOTIDE SEQUENCE</scope>
    <source>
        <strain evidence="1">FP105234-sp</strain>
    </source>
</reference>
<protein>
    <submittedName>
        <fullName evidence="1">Uncharacterized protein</fullName>
    </submittedName>
</protein>
<accession>A0ACB8S1H4</accession>
<dbReference type="EMBL" id="MU275867">
    <property type="protein sequence ID" value="KAI0049982.1"/>
    <property type="molecule type" value="Genomic_DNA"/>
</dbReference>
<dbReference type="Proteomes" id="UP000814033">
    <property type="component" value="Unassembled WGS sequence"/>
</dbReference>
<keyword evidence="2" id="KW-1185">Reference proteome</keyword>
<evidence type="ECO:0000313" key="2">
    <source>
        <dbReference type="Proteomes" id="UP000814033"/>
    </source>
</evidence>
<proteinExistence type="predicted"/>
<comment type="caution">
    <text evidence="1">The sequence shown here is derived from an EMBL/GenBank/DDBJ whole genome shotgun (WGS) entry which is preliminary data.</text>
</comment>
<sequence length="422" mass="46375">MSDYNLPHDTGSYHPASEHGRTWQPQQSGFERLPDTYSELSLQIPQTQTYASPGTDSGPGVFGWPPRPSFDGSMLKLGEPAPDILHTPVSAHFPVQPTQSPTRAHMTLPTYPIQPIDVTPSHRGSLARPSLQDAASLMSPGLSSHPPSHRRAQDAHSSIHSADLPAGPHVTLLDPEQSFTPPVPLAYAYAPLDPAPAGSSLPTYHPEHDIYRQPAYRCAGPEASASREPAVSIQAVSNSQAKSSAVHKLDSEAMSQVTSRKRSRSPDDKAINAPPTVKKQRNGGSKGKRMSRSTANDLAVLSQPPQHSEQVESRKSVPRGRPLAKRSNVPKSMEERRTENNEDAKWRRDAETALINEIADILGVKDKSSKLAQLDEMADVVRVWHKERLDYQQKEASLRAEASCLEEYVHWVESGKMESRSY</sequence>
<evidence type="ECO:0000313" key="1">
    <source>
        <dbReference type="EMBL" id="KAI0049982.1"/>
    </source>
</evidence>
<name>A0ACB8S1H4_9AGAM</name>